<name>X0TUS5_9ZZZZ</name>
<comment type="caution">
    <text evidence="2">The sequence shown here is derived from an EMBL/GenBank/DDBJ whole genome shotgun (WGS) entry which is preliminary data.</text>
</comment>
<protein>
    <recommendedName>
        <fullName evidence="1">ISXO2-like transposase domain-containing protein</fullName>
    </recommendedName>
</protein>
<dbReference type="AlphaFoldDB" id="X0TUS5"/>
<dbReference type="InterPro" id="IPR024445">
    <property type="entry name" value="Tnp_ISXO2-like"/>
</dbReference>
<dbReference type="InterPro" id="IPR053164">
    <property type="entry name" value="IS1016-like_transposase"/>
</dbReference>
<dbReference type="NCBIfam" id="NF033547">
    <property type="entry name" value="transpos_IS1595"/>
    <property type="match status" value="1"/>
</dbReference>
<dbReference type="Pfam" id="PF12762">
    <property type="entry name" value="DDE_Tnp_IS1595"/>
    <property type="match status" value="1"/>
</dbReference>
<dbReference type="PANTHER" id="PTHR47163">
    <property type="entry name" value="DDE_TNP_IS1595 DOMAIN-CONTAINING PROTEIN"/>
    <property type="match status" value="1"/>
</dbReference>
<dbReference type="SMART" id="SM01126">
    <property type="entry name" value="DDE_Tnp_IS1595"/>
    <property type="match status" value="1"/>
</dbReference>
<reference evidence="2" key="1">
    <citation type="journal article" date="2014" name="Front. Microbiol.">
        <title>High frequency of phylogenetically diverse reductive dehalogenase-homologous genes in deep subseafloor sedimentary metagenomes.</title>
        <authorList>
            <person name="Kawai M."/>
            <person name="Futagami T."/>
            <person name="Toyoda A."/>
            <person name="Takaki Y."/>
            <person name="Nishi S."/>
            <person name="Hori S."/>
            <person name="Arai W."/>
            <person name="Tsubouchi T."/>
            <person name="Morono Y."/>
            <person name="Uchiyama I."/>
            <person name="Ito T."/>
            <person name="Fujiyama A."/>
            <person name="Inagaki F."/>
            <person name="Takami H."/>
        </authorList>
    </citation>
    <scope>NUCLEOTIDE SEQUENCE</scope>
    <source>
        <strain evidence="2">Expedition CK06-06</strain>
    </source>
</reference>
<accession>X0TUS5</accession>
<sequence length="221" mass="25349">MEHMRKSRLSHYKQNRLIEHFVLGSTALTAASLCAVNRKTAAFFFLRLREIIALELEAESEAMFGGEIEVDESYFGGRRKGKRGRGAAGKIPVFGLLKRGGKVYTKIIPDASGATLIPIIERKVVPDSIVYSDSWKGYNVLDVSDFHHFRINHSRLFADARNHINGIENFWNQAKRHMRKFNGVPKAQFGLYLKECEWRFNNSDPAAQLSQIRQWVKCHLR</sequence>
<organism evidence="2">
    <name type="scientific">marine sediment metagenome</name>
    <dbReference type="NCBI Taxonomy" id="412755"/>
    <lineage>
        <taxon>unclassified sequences</taxon>
        <taxon>metagenomes</taxon>
        <taxon>ecological metagenomes</taxon>
    </lineage>
</organism>
<evidence type="ECO:0000313" key="2">
    <source>
        <dbReference type="EMBL" id="GAF96949.1"/>
    </source>
</evidence>
<gene>
    <name evidence="2" type="ORF">S01H1_24605</name>
</gene>
<dbReference type="PANTHER" id="PTHR47163:SF2">
    <property type="entry name" value="SI:DKEY-17M8.2"/>
    <property type="match status" value="1"/>
</dbReference>
<dbReference type="EMBL" id="BARS01014800">
    <property type="protein sequence ID" value="GAF96949.1"/>
    <property type="molecule type" value="Genomic_DNA"/>
</dbReference>
<feature type="domain" description="ISXO2-like transposase" evidence="1">
    <location>
        <begin position="63"/>
        <end position="201"/>
    </location>
</feature>
<proteinExistence type="predicted"/>
<evidence type="ECO:0000259" key="1">
    <source>
        <dbReference type="SMART" id="SM01126"/>
    </source>
</evidence>